<gene>
    <name evidence="1" type="ORF">ACI2I3_00755</name>
</gene>
<keyword evidence="2" id="KW-1185">Reference proteome</keyword>
<organism evidence="1 2">
    <name type="scientific">Psychrobacter namhaensis</name>
    <dbReference type="NCBI Taxonomy" id="292734"/>
    <lineage>
        <taxon>Bacteria</taxon>
        <taxon>Pseudomonadati</taxon>
        <taxon>Pseudomonadota</taxon>
        <taxon>Gammaproteobacteria</taxon>
        <taxon>Moraxellales</taxon>
        <taxon>Moraxellaceae</taxon>
        <taxon>Psychrobacter</taxon>
    </lineage>
</organism>
<dbReference type="Gene3D" id="3.30.2000.20">
    <property type="match status" value="1"/>
</dbReference>
<dbReference type="RefSeq" id="WP_404671709.1">
    <property type="nucleotide sequence ID" value="NZ_JBJDPD010000001.1"/>
</dbReference>
<accession>A0ABW8L4N2</accession>
<evidence type="ECO:0000313" key="1">
    <source>
        <dbReference type="EMBL" id="MFK3999864.1"/>
    </source>
</evidence>
<name>A0ABW8L4N2_9GAMM</name>
<protein>
    <submittedName>
        <fullName evidence="1">Phage tail terminator-like protein</fullName>
    </submittedName>
</protein>
<reference evidence="1 2" key="1">
    <citation type="submission" date="2024-11" db="EMBL/GenBank/DDBJ databases">
        <title>The Natural Products Discovery Center: Release of the First 8490 Sequenced Strains for Exploring Actinobacteria Biosynthetic Diversity.</title>
        <authorList>
            <person name="Kalkreuter E."/>
            <person name="Kautsar S.A."/>
            <person name="Yang D."/>
            <person name="Bader C.D."/>
            <person name="Teijaro C.N."/>
            <person name="Fluegel L."/>
            <person name="Davis C.M."/>
            <person name="Simpson J.R."/>
            <person name="Lauterbach L."/>
            <person name="Steele A.D."/>
            <person name="Gui C."/>
            <person name="Meng S."/>
            <person name="Li G."/>
            <person name="Viehrig K."/>
            <person name="Ye F."/>
            <person name="Su P."/>
            <person name="Kiefer A.F."/>
            <person name="Nichols A."/>
            <person name="Cepeda A.J."/>
            <person name="Yan W."/>
            <person name="Fan B."/>
            <person name="Jiang Y."/>
            <person name="Adhikari A."/>
            <person name="Zheng C.-J."/>
            <person name="Schuster L."/>
            <person name="Cowan T.M."/>
            <person name="Smanski M.J."/>
            <person name="Chevrette M.G."/>
            <person name="De Carvalho L.P.S."/>
            <person name="Shen B."/>
        </authorList>
    </citation>
    <scope>NUCLEOTIDE SEQUENCE [LARGE SCALE GENOMIC DNA]</scope>
    <source>
        <strain evidence="1 2">NPDC077433</strain>
    </source>
</reference>
<comment type="caution">
    <text evidence="1">The sequence shown here is derived from an EMBL/GenBank/DDBJ whole genome shotgun (WGS) entry which is preliminary data.</text>
</comment>
<evidence type="ECO:0000313" key="2">
    <source>
        <dbReference type="Proteomes" id="UP001620234"/>
    </source>
</evidence>
<proteinExistence type="predicted"/>
<sequence length="127" mass="14229">MINDLLKAIYAEGLFAVPLSMPNRTFNTSGMDMWGKWQLMPTSTYRGNLRDIERAGILQITLFVPIGTDDTLIDDKAKAIAAHFGTEKAHMVDGHNVLIMSSHIEPAMPDSDGKWYMTPISIEYEII</sequence>
<dbReference type="EMBL" id="JBJDPD010000001">
    <property type="protein sequence ID" value="MFK3999864.1"/>
    <property type="molecule type" value="Genomic_DNA"/>
</dbReference>
<dbReference type="Proteomes" id="UP001620234">
    <property type="component" value="Unassembled WGS sequence"/>
</dbReference>
<dbReference type="InterPro" id="IPR025395">
    <property type="entry name" value="Phage_tail_terminator-like"/>
</dbReference>
<dbReference type="Pfam" id="PF13554">
    <property type="entry name" value="Phage_tail_terminator_5"/>
    <property type="match status" value="1"/>
</dbReference>